<evidence type="ECO:0000256" key="1">
    <source>
        <dbReference type="SAM" id="MobiDB-lite"/>
    </source>
</evidence>
<sequence>MTDVNLYYRDRVELSVDDGSDNATFVVFDRKMLKLTKQDAAVLALDEMNGGGGDELPHCLKELDGKDFVFQIRVTPYNFTSNHRTFTVSGISDHINPSSIVEGEGSEASASVSNTLGGQGDEPNPSGYEGKEGGGRKRP</sequence>
<evidence type="ECO:0000313" key="3">
    <source>
        <dbReference type="Proteomes" id="UP000032141"/>
    </source>
</evidence>
<dbReference type="Gramene" id="Bo03306s010.1">
    <property type="protein sequence ID" value="Bo03306s010.1"/>
    <property type="gene ID" value="Bo03306s010"/>
</dbReference>
<dbReference type="AlphaFoldDB" id="A0A0D2ZWM3"/>
<dbReference type="Proteomes" id="UP000032141">
    <property type="component" value="Unassembled WGS sequence"/>
</dbReference>
<feature type="compositionally biased region" description="Basic and acidic residues" evidence="1">
    <location>
        <begin position="129"/>
        <end position="139"/>
    </location>
</feature>
<evidence type="ECO:0008006" key="4">
    <source>
        <dbReference type="Google" id="ProtNLM"/>
    </source>
</evidence>
<dbReference type="Gene3D" id="2.40.50.140">
    <property type="entry name" value="Nucleic acid-binding proteins"/>
    <property type="match status" value="1"/>
</dbReference>
<feature type="region of interest" description="Disordered" evidence="1">
    <location>
        <begin position="91"/>
        <end position="139"/>
    </location>
</feature>
<name>A0A0D2ZWM3_BRAOL</name>
<dbReference type="EnsemblPlants" id="Bo03306s010.1">
    <property type="protein sequence ID" value="Bo03306s010.1"/>
    <property type="gene ID" value="Bo03306s010"/>
</dbReference>
<dbReference type="InterPro" id="IPR012340">
    <property type="entry name" value="NA-bd_OB-fold"/>
</dbReference>
<keyword evidence="3" id="KW-1185">Reference proteome</keyword>
<organism evidence="2 3">
    <name type="scientific">Brassica oleracea var. oleracea</name>
    <dbReference type="NCBI Taxonomy" id="109376"/>
    <lineage>
        <taxon>Eukaryota</taxon>
        <taxon>Viridiplantae</taxon>
        <taxon>Streptophyta</taxon>
        <taxon>Embryophyta</taxon>
        <taxon>Tracheophyta</taxon>
        <taxon>Spermatophyta</taxon>
        <taxon>Magnoliopsida</taxon>
        <taxon>eudicotyledons</taxon>
        <taxon>Gunneridae</taxon>
        <taxon>Pentapetalae</taxon>
        <taxon>rosids</taxon>
        <taxon>malvids</taxon>
        <taxon>Brassicales</taxon>
        <taxon>Brassicaceae</taxon>
        <taxon>Brassiceae</taxon>
        <taxon>Brassica</taxon>
    </lineage>
</organism>
<dbReference type="HOGENOM" id="CLU_153609_0_0_1"/>
<accession>A0A0D2ZWM3</accession>
<reference evidence="2" key="1">
    <citation type="journal article" date="2014" name="Genome Biol.">
        <title>Transcriptome and methylome profiling reveals relics of genome dominance in the mesopolyploid Brassica oleracea.</title>
        <authorList>
            <person name="Parkin I.A."/>
            <person name="Koh C."/>
            <person name="Tang H."/>
            <person name="Robinson S.J."/>
            <person name="Kagale S."/>
            <person name="Clarke W.E."/>
            <person name="Town C.D."/>
            <person name="Nixon J."/>
            <person name="Krishnakumar V."/>
            <person name="Bidwell S.L."/>
            <person name="Denoeud F."/>
            <person name="Belcram H."/>
            <person name="Links M.G."/>
            <person name="Just J."/>
            <person name="Clarke C."/>
            <person name="Bender T."/>
            <person name="Huebert T."/>
            <person name="Mason A.S."/>
            <person name="Pires J.C."/>
            <person name="Barker G."/>
            <person name="Moore J."/>
            <person name="Walley P.G."/>
            <person name="Manoli S."/>
            <person name="Batley J."/>
            <person name="Edwards D."/>
            <person name="Nelson M.N."/>
            <person name="Wang X."/>
            <person name="Paterson A.H."/>
            <person name="King G."/>
            <person name="Bancroft I."/>
            <person name="Chalhoub B."/>
            <person name="Sharpe A.G."/>
        </authorList>
    </citation>
    <scope>NUCLEOTIDE SEQUENCE [LARGE SCALE GENOMIC DNA]</scope>
    <source>
        <strain evidence="2">cv. TO1000</strain>
    </source>
</reference>
<dbReference type="SUPFAM" id="SSF50249">
    <property type="entry name" value="Nucleic acid-binding proteins"/>
    <property type="match status" value="1"/>
</dbReference>
<feature type="compositionally biased region" description="Low complexity" evidence="1">
    <location>
        <begin position="98"/>
        <end position="113"/>
    </location>
</feature>
<protein>
    <recommendedName>
        <fullName evidence="4">Replication factor A C-terminal domain-containing protein</fullName>
    </recommendedName>
</protein>
<proteinExistence type="predicted"/>
<reference evidence="2" key="2">
    <citation type="submission" date="2015-06" db="UniProtKB">
        <authorList>
            <consortium name="EnsemblPlants"/>
        </authorList>
    </citation>
    <scope>IDENTIFICATION</scope>
</reference>
<evidence type="ECO:0000313" key="2">
    <source>
        <dbReference type="EnsemblPlants" id="Bo03306s010.1"/>
    </source>
</evidence>